<gene>
    <name evidence="3" type="ORF">Tsubulata_015847</name>
</gene>
<dbReference type="SUPFAM" id="SSF52096">
    <property type="entry name" value="ClpP/crotonase"/>
    <property type="match status" value="1"/>
</dbReference>
<dbReference type="EMBL" id="JAKUCV010001015">
    <property type="protein sequence ID" value="KAJ4848062.1"/>
    <property type="molecule type" value="Genomic_DNA"/>
</dbReference>
<dbReference type="OrthoDB" id="2017408at2759"/>
<dbReference type="PRINTS" id="PR00127">
    <property type="entry name" value="CLPPROTEASEP"/>
</dbReference>
<proteinExistence type="inferred from homology"/>
<dbReference type="Gene3D" id="3.90.226.10">
    <property type="entry name" value="2-enoyl-CoA Hydratase, Chain A, domain 1"/>
    <property type="match status" value="1"/>
</dbReference>
<dbReference type="Proteomes" id="UP001141552">
    <property type="component" value="Unassembled WGS sequence"/>
</dbReference>
<dbReference type="InterPro" id="IPR029045">
    <property type="entry name" value="ClpP/crotonase-like_dom_sf"/>
</dbReference>
<dbReference type="InterPro" id="IPR001907">
    <property type="entry name" value="ClpP"/>
</dbReference>
<comment type="caution">
    <text evidence="3">The sequence shown here is derived from an EMBL/GenBank/DDBJ whole genome shotgun (WGS) entry which is preliminary data.</text>
</comment>
<accession>A0A9Q0GFV0</accession>
<dbReference type="PANTHER" id="PTHR10381">
    <property type="entry name" value="ATP-DEPENDENT CLP PROTEASE PROTEOLYTIC SUBUNIT"/>
    <property type="match status" value="1"/>
</dbReference>
<reference evidence="3" key="1">
    <citation type="submission" date="2022-02" db="EMBL/GenBank/DDBJ databases">
        <authorList>
            <person name="Henning P.M."/>
            <person name="McCubbin A.G."/>
            <person name="Shore J.S."/>
        </authorList>
    </citation>
    <scope>NUCLEOTIDE SEQUENCE</scope>
    <source>
        <strain evidence="3">F60SS</strain>
        <tissue evidence="3">Leaves</tissue>
    </source>
</reference>
<dbReference type="GO" id="GO:0004252">
    <property type="term" value="F:serine-type endopeptidase activity"/>
    <property type="evidence" value="ECO:0007669"/>
    <property type="project" value="InterPro"/>
</dbReference>
<evidence type="ECO:0000313" key="4">
    <source>
        <dbReference type="Proteomes" id="UP001141552"/>
    </source>
</evidence>
<dbReference type="InterPro" id="IPR023562">
    <property type="entry name" value="ClpP/TepA"/>
</dbReference>
<dbReference type="GO" id="GO:0004176">
    <property type="term" value="F:ATP-dependent peptidase activity"/>
    <property type="evidence" value="ECO:0007669"/>
    <property type="project" value="InterPro"/>
</dbReference>
<dbReference type="PANTHER" id="PTHR10381:SF47">
    <property type="entry name" value="ATP-DEPENDENT CLP PROTEASE PROTEOLYTIC SUBUNIT-RELATED PROTEIN 4, CHLOROPLASTIC"/>
    <property type="match status" value="1"/>
</dbReference>
<dbReference type="GO" id="GO:0009532">
    <property type="term" value="C:plastid stroma"/>
    <property type="evidence" value="ECO:0007669"/>
    <property type="project" value="UniProtKB-ARBA"/>
</dbReference>
<sequence>MEIATVTSPAFGFRARMSASPPASRTEIPNRTLTFASSAAGPSLSTSTLSPLAGAGTDFSGTNLLTGHLNPASTSRSKARRSVVTMVTPFFTQLSMGKMQPPDLASFFFSKRIVYLGMPFVPEVTELTIGSLIYLDNDDSEEPIYLYINSTGTNKGDRRLGYESEALAIHDFMCTINTPIHTLCVGNAWGEAALLLAAGAKGKRAALPSANIMIKQPLGRFQGQTTDLEIARREMRHVSEAVVKLLSWHTGKSRDEIEADIIHPKYFTPSEAVEYGIIDQVLYTENAPEDQGVVAALRRAQLI</sequence>
<name>A0A9Q0GFV0_9ROSI</name>
<comment type="similarity">
    <text evidence="1 2">Belongs to the peptidase S14 family.</text>
</comment>
<evidence type="ECO:0000256" key="1">
    <source>
        <dbReference type="ARBA" id="ARBA00007039"/>
    </source>
</evidence>
<organism evidence="3 4">
    <name type="scientific">Turnera subulata</name>
    <dbReference type="NCBI Taxonomy" id="218843"/>
    <lineage>
        <taxon>Eukaryota</taxon>
        <taxon>Viridiplantae</taxon>
        <taxon>Streptophyta</taxon>
        <taxon>Embryophyta</taxon>
        <taxon>Tracheophyta</taxon>
        <taxon>Spermatophyta</taxon>
        <taxon>Magnoliopsida</taxon>
        <taxon>eudicotyledons</taxon>
        <taxon>Gunneridae</taxon>
        <taxon>Pentapetalae</taxon>
        <taxon>rosids</taxon>
        <taxon>fabids</taxon>
        <taxon>Malpighiales</taxon>
        <taxon>Passifloraceae</taxon>
        <taxon>Turnera</taxon>
    </lineage>
</organism>
<evidence type="ECO:0000256" key="2">
    <source>
        <dbReference type="RuleBase" id="RU003567"/>
    </source>
</evidence>
<protein>
    <recommendedName>
        <fullName evidence="2">ATP-dependent Clp protease proteolytic subunit</fullName>
    </recommendedName>
</protein>
<dbReference type="GO" id="GO:0051117">
    <property type="term" value="F:ATPase binding"/>
    <property type="evidence" value="ECO:0007669"/>
    <property type="project" value="TreeGrafter"/>
</dbReference>
<reference evidence="3" key="2">
    <citation type="journal article" date="2023" name="Plants (Basel)">
        <title>Annotation of the Turnera subulata (Passifloraceae) Draft Genome Reveals the S-Locus Evolved after the Divergence of Turneroideae from Passifloroideae in a Stepwise Manner.</title>
        <authorList>
            <person name="Henning P.M."/>
            <person name="Roalson E.H."/>
            <person name="Mir W."/>
            <person name="McCubbin A.G."/>
            <person name="Shore J.S."/>
        </authorList>
    </citation>
    <scope>NUCLEOTIDE SEQUENCE</scope>
    <source>
        <strain evidence="3">F60SS</strain>
    </source>
</reference>
<dbReference type="CDD" id="cd07017">
    <property type="entry name" value="S14_ClpP_2"/>
    <property type="match status" value="1"/>
</dbReference>
<evidence type="ECO:0000313" key="3">
    <source>
        <dbReference type="EMBL" id="KAJ4848062.1"/>
    </source>
</evidence>
<dbReference type="AlphaFoldDB" id="A0A9Q0GFV0"/>
<keyword evidence="4" id="KW-1185">Reference proteome</keyword>
<dbReference type="GO" id="GO:0006515">
    <property type="term" value="P:protein quality control for misfolded or incompletely synthesized proteins"/>
    <property type="evidence" value="ECO:0007669"/>
    <property type="project" value="TreeGrafter"/>
</dbReference>
<dbReference type="Pfam" id="PF00574">
    <property type="entry name" value="CLP_protease"/>
    <property type="match status" value="1"/>
</dbReference>
<dbReference type="GO" id="GO:0009368">
    <property type="term" value="C:endopeptidase Clp complex"/>
    <property type="evidence" value="ECO:0007669"/>
    <property type="project" value="TreeGrafter"/>
</dbReference>